<dbReference type="InterPro" id="IPR036388">
    <property type="entry name" value="WH-like_DNA-bd_sf"/>
</dbReference>
<dbReference type="Gene3D" id="3.40.190.10">
    <property type="entry name" value="Periplasmic binding protein-like II"/>
    <property type="match status" value="2"/>
</dbReference>
<evidence type="ECO:0000256" key="2">
    <source>
        <dbReference type="ARBA" id="ARBA00023015"/>
    </source>
</evidence>
<evidence type="ECO:0000256" key="1">
    <source>
        <dbReference type="ARBA" id="ARBA00009437"/>
    </source>
</evidence>
<protein>
    <submittedName>
        <fullName evidence="6">LysR family transcriptional regulator</fullName>
    </submittedName>
</protein>
<dbReference type="InterPro" id="IPR000847">
    <property type="entry name" value="LysR_HTH_N"/>
</dbReference>
<name>A0ABS9E1C2_9PROT</name>
<dbReference type="Gene3D" id="1.10.10.10">
    <property type="entry name" value="Winged helix-like DNA-binding domain superfamily/Winged helix DNA-binding domain"/>
    <property type="match status" value="1"/>
</dbReference>
<sequence length="311" mass="34310">MRFTLKQISYFVAAAETGSITLASERVNISQPSISSAISALEATFGIQLFIRHHAQGLSLTNEGQRFLREARGLLQQAEELQSAASVISSAVTGPLEIGCMSTLFPLVIPELIQIFKKRHEAARINAIAGNQAELFETLRSGQISLLLTYDLNIPPDIDFVPLSPLPPFVYVAAKHRLARRRSVALQELAEEPFILLDLPLSRDYFLFLFRQAEVVPRISGRFPHIDVIRSLVARGEGYSLANAQPKNQSSLDGRKLSYLALEGSFKPLIYGIALLKGLRRTSTTDAFLALCHELLHEKPLPGTVTFTATT</sequence>
<keyword evidence="3" id="KW-0238">DNA-binding</keyword>
<comment type="similarity">
    <text evidence="1">Belongs to the LysR transcriptional regulatory family.</text>
</comment>
<dbReference type="Pfam" id="PF00126">
    <property type="entry name" value="HTH_1"/>
    <property type="match status" value="1"/>
</dbReference>
<keyword evidence="2" id="KW-0805">Transcription regulation</keyword>
<evidence type="ECO:0000259" key="5">
    <source>
        <dbReference type="PROSITE" id="PS50931"/>
    </source>
</evidence>
<keyword evidence="4" id="KW-0804">Transcription</keyword>
<dbReference type="EMBL" id="JAKGBZ010000073">
    <property type="protein sequence ID" value="MCF3948714.1"/>
    <property type="molecule type" value="Genomic_DNA"/>
</dbReference>
<dbReference type="PROSITE" id="PS50931">
    <property type="entry name" value="HTH_LYSR"/>
    <property type="match status" value="1"/>
</dbReference>
<dbReference type="RefSeq" id="WP_235706026.1">
    <property type="nucleotide sequence ID" value="NZ_JAKGBZ010000073.1"/>
</dbReference>
<evidence type="ECO:0000256" key="4">
    <source>
        <dbReference type="ARBA" id="ARBA00023163"/>
    </source>
</evidence>
<organism evidence="6 7">
    <name type="scientific">Acidiphilium iwatense</name>
    <dbReference type="NCBI Taxonomy" id="768198"/>
    <lineage>
        <taxon>Bacteria</taxon>
        <taxon>Pseudomonadati</taxon>
        <taxon>Pseudomonadota</taxon>
        <taxon>Alphaproteobacteria</taxon>
        <taxon>Acetobacterales</taxon>
        <taxon>Acidocellaceae</taxon>
        <taxon>Acidiphilium</taxon>
    </lineage>
</organism>
<accession>A0ABS9E1C2</accession>
<proteinExistence type="inferred from homology"/>
<evidence type="ECO:0000313" key="6">
    <source>
        <dbReference type="EMBL" id="MCF3948714.1"/>
    </source>
</evidence>
<dbReference type="SUPFAM" id="SSF53850">
    <property type="entry name" value="Periplasmic binding protein-like II"/>
    <property type="match status" value="1"/>
</dbReference>
<evidence type="ECO:0000313" key="7">
    <source>
        <dbReference type="Proteomes" id="UP001521209"/>
    </source>
</evidence>
<feature type="domain" description="HTH lysR-type" evidence="5">
    <location>
        <begin position="3"/>
        <end position="61"/>
    </location>
</feature>
<dbReference type="SUPFAM" id="SSF46785">
    <property type="entry name" value="Winged helix' DNA-binding domain"/>
    <property type="match status" value="1"/>
</dbReference>
<reference evidence="6 7" key="1">
    <citation type="submission" date="2022-01" db="EMBL/GenBank/DDBJ databases">
        <authorList>
            <person name="Won M."/>
            <person name="Kim S.-J."/>
            <person name="Kwon S.-W."/>
        </authorList>
    </citation>
    <scope>NUCLEOTIDE SEQUENCE [LARGE SCALE GENOMIC DNA]</scope>
    <source>
        <strain evidence="6 7">KCTC 23505</strain>
    </source>
</reference>
<gene>
    <name evidence="6" type="ORF">L2A60_18835</name>
</gene>
<dbReference type="InterPro" id="IPR005119">
    <property type="entry name" value="LysR_subst-bd"/>
</dbReference>
<evidence type="ECO:0000256" key="3">
    <source>
        <dbReference type="ARBA" id="ARBA00023125"/>
    </source>
</evidence>
<dbReference type="PRINTS" id="PR00039">
    <property type="entry name" value="HTHLYSR"/>
</dbReference>
<dbReference type="Pfam" id="PF03466">
    <property type="entry name" value="LysR_substrate"/>
    <property type="match status" value="1"/>
</dbReference>
<comment type="caution">
    <text evidence="6">The sequence shown here is derived from an EMBL/GenBank/DDBJ whole genome shotgun (WGS) entry which is preliminary data.</text>
</comment>
<dbReference type="InterPro" id="IPR036390">
    <property type="entry name" value="WH_DNA-bd_sf"/>
</dbReference>
<keyword evidence="7" id="KW-1185">Reference proteome</keyword>
<dbReference type="Proteomes" id="UP001521209">
    <property type="component" value="Unassembled WGS sequence"/>
</dbReference>
<dbReference type="PANTHER" id="PTHR30346:SF0">
    <property type="entry name" value="HCA OPERON TRANSCRIPTIONAL ACTIVATOR HCAR"/>
    <property type="match status" value="1"/>
</dbReference>
<dbReference type="PANTHER" id="PTHR30346">
    <property type="entry name" value="TRANSCRIPTIONAL DUAL REGULATOR HCAR-RELATED"/>
    <property type="match status" value="1"/>
</dbReference>